<accession>A0A450S9H7</accession>
<protein>
    <submittedName>
        <fullName evidence="6">RND family efflux transporter, MFP subunit</fullName>
    </submittedName>
</protein>
<evidence type="ECO:0000256" key="1">
    <source>
        <dbReference type="ARBA" id="ARBA00004196"/>
    </source>
</evidence>
<comment type="subcellular location">
    <subcellularLocation>
        <location evidence="1">Cell envelope</location>
    </subcellularLocation>
</comment>
<dbReference type="InterPro" id="IPR003018">
    <property type="entry name" value="GAF"/>
</dbReference>
<dbReference type="InterPro" id="IPR050465">
    <property type="entry name" value="UPF0194_transport"/>
</dbReference>
<dbReference type="AlphaFoldDB" id="A0A450S9H7"/>
<dbReference type="SUPFAM" id="SSF55781">
    <property type="entry name" value="GAF domain-like"/>
    <property type="match status" value="1"/>
</dbReference>
<dbReference type="InterPro" id="IPR029016">
    <property type="entry name" value="GAF-like_dom_sf"/>
</dbReference>
<evidence type="ECO:0000256" key="3">
    <source>
        <dbReference type="SAM" id="Coils"/>
    </source>
</evidence>
<dbReference type="Pfam" id="PF25973">
    <property type="entry name" value="BSH_CzcB"/>
    <property type="match status" value="1"/>
</dbReference>
<dbReference type="Gene3D" id="3.30.450.40">
    <property type="match status" value="1"/>
</dbReference>
<evidence type="ECO:0000313" key="6">
    <source>
        <dbReference type="EMBL" id="VFJ48600.1"/>
    </source>
</evidence>
<name>A0A450S9H7_9GAMM</name>
<gene>
    <name evidence="6" type="ORF">BECKDK2373C_GA0170839_102220</name>
</gene>
<evidence type="ECO:0000256" key="2">
    <source>
        <dbReference type="ARBA" id="ARBA00023054"/>
    </source>
</evidence>
<dbReference type="Gene3D" id="2.40.30.170">
    <property type="match status" value="1"/>
</dbReference>
<feature type="domain" description="CzcB-like barrel-sandwich hybrid" evidence="5">
    <location>
        <begin position="406"/>
        <end position="527"/>
    </location>
</feature>
<reference evidence="6" key="1">
    <citation type="submission" date="2019-02" db="EMBL/GenBank/DDBJ databases">
        <authorList>
            <person name="Gruber-Vodicka R. H."/>
            <person name="Seah K. B. B."/>
        </authorList>
    </citation>
    <scope>NUCLEOTIDE SEQUENCE</scope>
    <source>
        <strain evidence="6">BECK_DK161</strain>
    </source>
</reference>
<dbReference type="EMBL" id="CAADEY010000022">
    <property type="protein sequence ID" value="VFJ48600.1"/>
    <property type="molecule type" value="Genomic_DNA"/>
</dbReference>
<dbReference type="Gene3D" id="2.40.50.100">
    <property type="match status" value="1"/>
</dbReference>
<sequence>MSIEEQINRAGHSSSSDTAQVFENDTASEQALYTSKEAWSHFGQSATTESFSAAWLDLQCRFIGEITHGVVVLGIGGKAPYRPIAYWPVGELGSPVLAASAELAMAERRGVVRTAKAAGSDDGEEFDGIAFPVIVDDALHGVVAVETTHRDTERLTRIMRQLQWGCGWLEALVRRKTFTSRDDMASILELTALTLEHERFQAAGMAMATELANRLGCEWVAVGLLRSGHARVDVLSHSASFEKRTNLIRAIGSAMDEAMEQQMTLVWPSQSGDSLGMTHAHAKLAEQAGIRGALTIPLVEDEEVIGALTLARASDVPFDTISTEYCNHVAALAGPILDGKQKNDRWLIVKALDSARDLVRDLLGPGHVGLKLAAVIFFTVTAYLSLASGDYRISADAWLEGTVQRSVTAPMDGYIEHANFRAGDLVDAGAVLCALEDKDLSLERTKWSIRKEQRSREYHKALAEGDRAQVRILDAQIKQAEAEITLIDEQLARTKLTAPFDGIIVTGDLSQSLGSPVKRGDVLFEVAPLNSYRVSLRVDERSVSQVAVGLTGKLALAGLPGEVLPFTVSKITPVSQAEEGQNTFEVEASLDESSPVLRPGMEGVGKIQVGERKRIWIWTHKMIYWIRYWMWSWWP</sequence>
<proteinExistence type="predicted"/>
<evidence type="ECO:0000259" key="5">
    <source>
        <dbReference type="Pfam" id="PF25973"/>
    </source>
</evidence>
<dbReference type="InterPro" id="IPR058647">
    <property type="entry name" value="BSH_CzcB-like"/>
</dbReference>
<feature type="domain" description="GAF" evidence="4">
    <location>
        <begin position="207"/>
        <end position="333"/>
    </location>
</feature>
<evidence type="ECO:0000259" key="4">
    <source>
        <dbReference type="Pfam" id="PF01590"/>
    </source>
</evidence>
<dbReference type="PANTHER" id="PTHR32347:SF23">
    <property type="entry name" value="BLL5650 PROTEIN"/>
    <property type="match status" value="1"/>
</dbReference>
<dbReference type="Pfam" id="PF01590">
    <property type="entry name" value="GAF"/>
    <property type="match status" value="1"/>
</dbReference>
<keyword evidence="2 3" id="KW-0175">Coiled coil</keyword>
<feature type="coiled-coil region" evidence="3">
    <location>
        <begin position="463"/>
        <end position="497"/>
    </location>
</feature>
<dbReference type="PANTHER" id="PTHR32347">
    <property type="entry name" value="EFFLUX SYSTEM COMPONENT YKNX-RELATED"/>
    <property type="match status" value="1"/>
</dbReference>
<dbReference type="GO" id="GO:0030313">
    <property type="term" value="C:cell envelope"/>
    <property type="evidence" value="ECO:0007669"/>
    <property type="project" value="UniProtKB-SubCell"/>
</dbReference>
<dbReference type="SUPFAM" id="SSF111369">
    <property type="entry name" value="HlyD-like secretion proteins"/>
    <property type="match status" value="1"/>
</dbReference>
<organism evidence="6">
    <name type="scientific">Candidatus Kentrum sp. DK</name>
    <dbReference type="NCBI Taxonomy" id="2126562"/>
    <lineage>
        <taxon>Bacteria</taxon>
        <taxon>Pseudomonadati</taxon>
        <taxon>Pseudomonadota</taxon>
        <taxon>Gammaproteobacteria</taxon>
        <taxon>Candidatus Kentrum</taxon>
    </lineage>
</organism>